<reference evidence="2 3" key="1">
    <citation type="journal article" date="2016" name="Nat. Commun.">
        <title>Thousands of microbial genomes shed light on interconnected biogeochemical processes in an aquifer system.</title>
        <authorList>
            <person name="Anantharaman K."/>
            <person name="Brown C.T."/>
            <person name="Hug L.A."/>
            <person name="Sharon I."/>
            <person name="Castelle C.J."/>
            <person name="Probst A.J."/>
            <person name="Thomas B.C."/>
            <person name="Singh A."/>
            <person name="Wilkins M.J."/>
            <person name="Karaoz U."/>
            <person name="Brodie E.L."/>
            <person name="Williams K.H."/>
            <person name="Hubbard S.S."/>
            <person name="Banfield J.F."/>
        </authorList>
    </citation>
    <scope>NUCLEOTIDE SEQUENCE [LARGE SCALE GENOMIC DNA]</scope>
</reference>
<organism evidence="2 3">
    <name type="scientific">Candidatus Wildermuthbacteria bacterium RIFCSPLOWO2_01_FULL_48_16</name>
    <dbReference type="NCBI Taxonomy" id="1802461"/>
    <lineage>
        <taxon>Bacteria</taxon>
        <taxon>Candidatus Wildermuthiibacteriota</taxon>
    </lineage>
</organism>
<dbReference type="EMBL" id="MHUG01000012">
    <property type="protein sequence ID" value="OHA73410.1"/>
    <property type="molecule type" value="Genomic_DNA"/>
</dbReference>
<keyword evidence="1" id="KW-1133">Transmembrane helix</keyword>
<protein>
    <submittedName>
        <fullName evidence="2">Uncharacterized protein</fullName>
    </submittedName>
</protein>
<dbReference type="Proteomes" id="UP000176917">
    <property type="component" value="Unassembled WGS sequence"/>
</dbReference>
<accession>A0A1G2RKN8</accession>
<feature type="transmembrane region" description="Helical" evidence="1">
    <location>
        <begin position="494"/>
        <end position="516"/>
    </location>
</feature>
<feature type="transmembrane region" description="Helical" evidence="1">
    <location>
        <begin position="343"/>
        <end position="362"/>
    </location>
</feature>
<gene>
    <name evidence="2" type="ORF">A3B24_02260</name>
</gene>
<feature type="transmembrane region" description="Helical" evidence="1">
    <location>
        <begin position="401"/>
        <end position="424"/>
    </location>
</feature>
<dbReference type="AlphaFoldDB" id="A0A1G2RKN8"/>
<evidence type="ECO:0000256" key="1">
    <source>
        <dbReference type="SAM" id="Phobius"/>
    </source>
</evidence>
<sequence>MELSQKTRSLIQQYQLWYQGLEPKENLNTVSVDEVASKVASFYEKIRGVVDWREEHLLRKTAIERIFKRRMMVSNSTAEMAEPLLQELIRGGHFPNNRIPVSKIEDMQRAINKYVALMESSKNYVAENKLGNLESWLLSLGSCELEELLSSPIKEKALIDWMAADMDDRIGIREKDTGKISEEERVLLIYIGVHRSLFKMDDSTTALHLLERVYPNWKALDLASIAPVSQTIQETMGRIDILLKHPLGERFYQIIERYDTPYLLVGDVLSKDPNAFEALATNPEGFENAVREAYDKRLLKLKSRMRRAAFFSTLSVFLSKVLIALAVEIPFDKYLAGAVNYSAIGWSISIPPLFLLLLVMTVKSSSQENIARVLLEVTKVTFETERKSTLPVKLPKKRKGVASFFVFLVYFTTFFVTFGTLWYVLEKAGFTPLSSVVFLLFLSLVAYGGTRIRHRSKELIVGEQPQGFLWGLFDFFFLPVIQTGKWFSGQLVRYNILTILLNVLIEAPFQVFVEFLEQLRTFWKEKREEIH</sequence>
<keyword evidence="1" id="KW-0812">Transmembrane</keyword>
<keyword evidence="1" id="KW-0472">Membrane</keyword>
<dbReference type="STRING" id="1802461.A3B24_02260"/>
<evidence type="ECO:0000313" key="2">
    <source>
        <dbReference type="EMBL" id="OHA73410.1"/>
    </source>
</evidence>
<proteinExistence type="predicted"/>
<name>A0A1G2RKN8_9BACT</name>
<feature type="transmembrane region" description="Helical" evidence="1">
    <location>
        <begin position="308"/>
        <end position="331"/>
    </location>
</feature>
<evidence type="ECO:0000313" key="3">
    <source>
        <dbReference type="Proteomes" id="UP000176917"/>
    </source>
</evidence>
<feature type="transmembrane region" description="Helical" evidence="1">
    <location>
        <begin position="430"/>
        <end position="447"/>
    </location>
</feature>
<comment type="caution">
    <text evidence="2">The sequence shown here is derived from an EMBL/GenBank/DDBJ whole genome shotgun (WGS) entry which is preliminary data.</text>
</comment>